<comment type="subcellular location">
    <subcellularLocation>
        <location evidence="1">Membrane</location>
        <topology evidence="1">Multi-pass membrane protein</topology>
    </subcellularLocation>
</comment>
<evidence type="ECO:0000256" key="1">
    <source>
        <dbReference type="ARBA" id="ARBA00004141"/>
    </source>
</evidence>
<gene>
    <name evidence="7" type="ORF">CWE10_15755</name>
</gene>
<evidence type="ECO:0000313" key="7">
    <source>
        <dbReference type="EMBL" id="MBY6277630.1"/>
    </source>
</evidence>
<evidence type="ECO:0000313" key="8">
    <source>
        <dbReference type="Proteomes" id="UP000732377"/>
    </source>
</evidence>
<feature type="transmembrane region" description="Helical" evidence="6">
    <location>
        <begin position="107"/>
        <end position="127"/>
    </location>
</feature>
<organism evidence="7 8">
    <name type="scientific">Symbiobacterium thermophilum</name>
    <dbReference type="NCBI Taxonomy" id="2734"/>
    <lineage>
        <taxon>Bacteria</taxon>
        <taxon>Bacillati</taxon>
        <taxon>Bacillota</taxon>
        <taxon>Clostridia</taxon>
        <taxon>Eubacteriales</taxon>
        <taxon>Symbiobacteriaceae</taxon>
        <taxon>Symbiobacterium</taxon>
    </lineage>
</organism>
<dbReference type="RefSeq" id="WP_273380919.1">
    <property type="nucleotide sequence ID" value="NZ_PIUK01000212.1"/>
</dbReference>
<feature type="transmembrane region" description="Helical" evidence="6">
    <location>
        <begin position="69"/>
        <end position="95"/>
    </location>
</feature>
<dbReference type="GO" id="GO:0015499">
    <property type="term" value="F:formate transmembrane transporter activity"/>
    <property type="evidence" value="ECO:0007669"/>
    <property type="project" value="TreeGrafter"/>
</dbReference>
<dbReference type="GO" id="GO:0005886">
    <property type="term" value="C:plasma membrane"/>
    <property type="evidence" value="ECO:0007669"/>
    <property type="project" value="TreeGrafter"/>
</dbReference>
<keyword evidence="4 6" id="KW-0472">Membrane</keyword>
<dbReference type="InterPro" id="IPR023271">
    <property type="entry name" value="Aquaporin-like"/>
</dbReference>
<dbReference type="Gene3D" id="1.20.1080.10">
    <property type="entry name" value="Glycerol uptake facilitator protein"/>
    <property type="match status" value="1"/>
</dbReference>
<dbReference type="PANTHER" id="PTHR30520:SF6">
    <property type="entry name" value="FORMATE_NITRATE FAMILY TRANSPORTER (EUROFUNG)"/>
    <property type="match status" value="1"/>
</dbReference>
<feature type="transmembrane region" description="Helical" evidence="6">
    <location>
        <begin position="189"/>
        <end position="211"/>
    </location>
</feature>
<dbReference type="InterPro" id="IPR000292">
    <property type="entry name" value="For/NO2_transpt"/>
</dbReference>
<keyword evidence="2 6" id="KW-0812">Transmembrane</keyword>
<protein>
    <submittedName>
        <fullName evidence="7">FdhC protein</fullName>
    </submittedName>
</protein>
<dbReference type="Proteomes" id="UP000732377">
    <property type="component" value="Unassembled WGS sequence"/>
</dbReference>
<feature type="transmembrane region" description="Helical" evidence="6">
    <location>
        <begin position="158"/>
        <end position="177"/>
    </location>
</feature>
<keyword evidence="3 6" id="KW-1133">Transmembrane helix</keyword>
<evidence type="ECO:0000256" key="3">
    <source>
        <dbReference type="ARBA" id="ARBA00022989"/>
    </source>
</evidence>
<name>A0A953IFM5_SYMTR</name>
<evidence type="ECO:0000256" key="6">
    <source>
        <dbReference type="SAM" id="Phobius"/>
    </source>
</evidence>
<feature type="transmembrane region" description="Helical" evidence="6">
    <location>
        <begin position="28"/>
        <end position="49"/>
    </location>
</feature>
<dbReference type="PROSITE" id="PS01005">
    <property type="entry name" value="FORMATE_NITRITE_TP_1"/>
    <property type="match status" value="1"/>
</dbReference>
<accession>A0A953IFM5</accession>
<dbReference type="Pfam" id="PF01226">
    <property type="entry name" value="Form_Nir_trans"/>
    <property type="match status" value="1"/>
</dbReference>
<dbReference type="InterPro" id="IPR024002">
    <property type="entry name" value="For/NO2_transpt_CS"/>
</dbReference>
<feature type="transmembrane region" description="Helical" evidence="6">
    <location>
        <begin position="246"/>
        <end position="268"/>
    </location>
</feature>
<evidence type="ECO:0000256" key="4">
    <source>
        <dbReference type="ARBA" id="ARBA00023136"/>
    </source>
</evidence>
<reference evidence="7" key="1">
    <citation type="submission" date="2017-11" db="EMBL/GenBank/DDBJ databases">
        <title>Three new genomes from thermophilic consortium.</title>
        <authorList>
            <person name="Quaggio R."/>
            <person name="Amgarten D."/>
            <person name="Setubal J.C."/>
        </authorList>
    </citation>
    <scope>NUCLEOTIDE SEQUENCE</scope>
    <source>
        <strain evidence="7">ZCTH01-B2</strain>
    </source>
</reference>
<proteinExistence type="inferred from homology"/>
<evidence type="ECO:0000256" key="2">
    <source>
        <dbReference type="ARBA" id="ARBA00022692"/>
    </source>
</evidence>
<dbReference type="AlphaFoldDB" id="A0A953IFM5"/>
<sequence>MAFASPQETALAVAQANETRASNSIPKLIVLGLLGGAFTGMGAEAATMISHDFTFLGAGLQQFAKGSLFSIGVIFAVICGGELFTGDALLWLAFMDERVGWKKMLKVLGVVLLANVVGATAYAWLYYQSGLFLFNNAELGAEAVRTAVTKVNLTWWQVFVRGVLCNWLICLGVWMAFASKEVISKIASLYIGVMVFVMSAFENSVANFYYLPAGWFAKHIPAVVEAANLGAKLDTLTWANIITRNWIPSALGNFVGGALFVATAYWFVYVRQAPATPDQSMAASAAD</sequence>
<comment type="caution">
    <text evidence="7">The sequence shown here is derived from an EMBL/GenBank/DDBJ whole genome shotgun (WGS) entry which is preliminary data.</text>
</comment>
<dbReference type="PANTHER" id="PTHR30520">
    <property type="entry name" value="FORMATE TRANSPORTER-RELATED"/>
    <property type="match status" value="1"/>
</dbReference>
<evidence type="ECO:0000256" key="5">
    <source>
        <dbReference type="ARBA" id="ARBA00049660"/>
    </source>
</evidence>
<comment type="similarity">
    <text evidence="5">Belongs to the FNT transporter (TC 1.A.16) family.</text>
</comment>
<dbReference type="EMBL" id="PIUK01000212">
    <property type="protein sequence ID" value="MBY6277630.1"/>
    <property type="molecule type" value="Genomic_DNA"/>
</dbReference>